<keyword evidence="2" id="KW-0680">Restriction system</keyword>
<keyword evidence="7" id="KW-0378">Hydrolase</keyword>
<keyword evidence="8" id="KW-1185">Reference proteome</keyword>
<accession>A0ABR8DXH0</accession>
<sequence length="190" mass="21479">MKSGDILLVKSNGRVSLVGKTAVVSDVEEGYAGYLIRLRLNKSIIDPIYLHLCLSSAELRLQIEIPVKSTSGVHNINSQEVKKLRIPLPLLEEQKEIVQRIQLFFKAIIQIENQYQNTNTKLTRLNQSILAKAFRGELVPQDPDDEPASVLLERIRAERDKLNNSKPKSDRTSKRKSKTVEGQRVIPGLE</sequence>
<dbReference type="CDD" id="cd17517">
    <property type="entry name" value="RMtype1_S_EcoKI_StySPI-TRD2-CR2_like"/>
    <property type="match status" value="1"/>
</dbReference>
<dbReference type="Proteomes" id="UP000623440">
    <property type="component" value="Unassembled WGS sequence"/>
</dbReference>
<comment type="caution">
    <text evidence="7">The sequence shown here is derived from an EMBL/GenBank/DDBJ whole genome shotgun (WGS) entry which is preliminary data.</text>
</comment>
<evidence type="ECO:0000256" key="4">
    <source>
        <dbReference type="ARBA" id="ARBA00038652"/>
    </source>
</evidence>
<dbReference type="RefSeq" id="WP_190944559.1">
    <property type="nucleotide sequence ID" value="NZ_JACJSI010000129.1"/>
</dbReference>
<dbReference type="PANTHER" id="PTHR43140:SF1">
    <property type="entry name" value="TYPE I RESTRICTION ENZYME ECOKI SPECIFICITY SUBUNIT"/>
    <property type="match status" value="1"/>
</dbReference>
<dbReference type="InterPro" id="IPR044946">
    <property type="entry name" value="Restrct_endonuc_typeI_TRD_sf"/>
</dbReference>
<dbReference type="Gene3D" id="3.90.220.20">
    <property type="entry name" value="DNA methylase specificity domains"/>
    <property type="match status" value="1"/>
</dbReference>
<feature type="domain" description="Type I restriction modification DNA specificity" evidence="6">
    <location>
        <begin position="30"/>
        <end position="117"/>
    </location>
</feature>
<dbReference type="InterPro" id="IPR051212">
    <property type="entry name" value="Type-I_RE_S_subunit"/>
</dbReference>
<dbReference type="SUPFAM" id="SSF116734">
    <property type="entry name" value="DNA methylase specificity domain"/>
    <property type="match status" value="1"/>
</dbReference>
<protein>
    <submittedName>
        <fullName evidence="7">Restriction endonuclease subunit S</fullName>
    </submittedName>
</protein>
<dbReference type="EMBL" id="JACJSI010000129">
    <property type="protein sequence ID" value="MBD2534025.1"/>
    <property type="molecule type" value="Genomic_DNA"/>
</dbReference>
<evidence type="ECO:0000313" key="7">
    <source>
        <dbReference type="EMBL" id="MBD2534025.1"/>
    </source>
</evidence>
<reference evidence="7 8" key="1">
    <citation type="journal article" date="2020" name="ISME J.">
        <title>Comparative genomics reveals insights into cyanobacterial evolution and habitat adaptation.</title>
        <authorList>
            <person name="Chen M.Y."/>
            <person name="Teng W.K."/>
            <person name="Zhao L."/>
            <person name="Hu C.X."/>
            <person name="Zhou Y.K."/>
            <person name="Han B.P."/>
            <person name="Song L.R."/>
            <person name="Shu W.S."/>
        </authorList>
    </citation>
    <scope>NUCLEOTIDE SEQUENCE [LARGE SCALE GENOMIC DNA]</scope>
    <source>
        <strain evidence="7 8">FACHB-838</strain>
    </source>
</reference>
<name>A0ABR8DXH0_9NOSO</name>
<proteinExistence type="inferred from homology"/>
<organism evidence="7 8">
    <name type="scientific">Nostoc flagelliforme FACHB-838</name>
    <dbReference type="NCBI Taxonomy" id="2692904"/>
    <lineage>
        <taxon>Bacteria</taxon>
        <taxon>Bacillati</taxon>
        <taxon>Cyanobacteriota</taxon>
        <taxon>Cyanophyceae</taxon>
        <taxon>Nostocales</taxon>
        <taxon>Nostocaceae</taxon>
        <taxon>Nostoc</taxon>
    </lineage>
</organism>
<comment type="subunit">
    <text evidence="4">The methyltransferase is composed of M and S polypeptides.</text>
</comment>
<evidence type="ECO:0000313" key="8">
    <source>
        <dbReference type="Proteomes" id="UP000623440"/>
    </source>
</evidence>
<dbReference type="PANTHER" id="PTHR43140">
    <property type="entry name" value="TYPE-1 RESTRICTION ENZYME ECOKI SPECIFICITY PROTEIN"/>
    <property type="match status" value="1"/>
</dbReference>
<evidence type="ECO:0000256" key="1">
    <source>
        <dbReference type="ARBA" id="ARBA00010923"/>
    </source>
</evidence>
<evidence type="ECO:0000259" key="6">
    <source>
        <dbReference type="Pfam" id="PF01420"/>
    </source>
</evidence>
<gene>
    <name evidence="7" type="ORF">H6G97_32610</name>
</gene>
<feature type="compositionally biased region" description="Basic and acidic residues" evidence="5">
    <location>
        <begin position="157"/>
        <end position="172"/>
    </location>
</feature>
<keyword evidence="7" id="KW-0255">Endonuclease</keyword>
<feature type="region of interest" description="Disordered" evidence="5">
    <location>
        <begin position="157"/>
        <end position="190"/>
    </location>
</feature>
<dbReference type="GO" id="GO:0004519">
    <property type="term" value="F:endonuclease activity"/>
    <property type="evidence" value="ECO:0007669"/>
    <property type="project" value="UniProtKB-KW"/>
</dbReference>
<dbReference type="InterPro" id="IPR000055">
    <property type="entry name" value="Restrct_endonuc_typeI_TRD"/>
</dbReference>
<dbReference type="Pfam" id="PF01420">
    <property type="entry name" value="Methylase_S"/>
    <property type="match status" value="1"/>
</dbReference>
<comment type="similarity">
    <text evidence="1">Belongs to the type-I restriction system S methylase family.</text>
</comment>
<evidence type="ECO:0000256" key="5">
    <source>
        <dbReference type="SAM" id="MobiDB-lite"/>
    </source>
</evidence>
<evidence type="ECO:0000256" key="3">
    <source>
        <dbReference type="ARBA" id="ARBA00023125"/>
    </source>
</evidence>
<evidence type="ECO:0000256" key="2">
    <source>
        <dbReference type="ARBA" id="ARBA00022747"/>
    </source>
</evidence>
<keyword evidence="3" id="KW-0238">DNA-binding</keyword>
<keyword evidence="7" id="KW-0540">Nuclease</keyword>